<sequence>MSSRTIYQELADQLVALRNDIDTRRSDPRRRGPLPTKQAILGGIVKAFKFRYDDDGSKTSFNGVFWFDLGNDKGCEHQATFILHGRHAAQVCYDIVDKTSKLDHEAVLEVYFTAYCEKLGSWVLACERFDTYLFDEIQKVPRLPTQVPAFFTDPLRLELQEFWIRTVRNLMRVLALSRTKCVVLDKLNNRDGYVIVPSGEIKVFGIGGTRALNASFTKDLTDLREFFWSNNFFDGALSEEWRGFDSLLGSTQLMNTSPTVWEPIVLNHPTLLSPFVDAADNHAQLTCYMEIERFFWNDLTVSDRVAFINALYVAMPQYRWARDITEFPRQNVAFTTEQENVYTRIHSKANYDKRIYAAVIICVRNLVRHGYDCSLTKNSPGWDKNRIAREIKLLFGGFMSMAYTVSKLSIAEWHAMASNIDPRNYWCLYYK</sequence>
<name>A0A921RQM7_SORBI</name>
<reference evidence="1" key="1">
    <citation type="journal article" date="2019" name="BMC Genomics">
        <title>A new reference genome for Sorghum bicolor reveals high levels of sequence similarity between sweet and grain genotypes: implications for the genetics of sugar metabolism.</title>
        <authorList>
            <person name="Cooper E.A."/>
            <person name="Brenton Z.W."/>
            <person name="Flinn B.S."/>
            <person name="Jenkins J."/>
            <person name="Shu S."/>
            <person name="Flowers D."/>
            <person name="Luo F."/>
            <person name="Wang Y."/>
            <person name="Xia P."/>
            <person name="Barry K."/>
            <person name="Daum C."/>
            <person name="Lipzen A."/>
            <person name="Yoshinaga Y."/>
            <person name="Schmutz J."/>
            <person name="Saski C."/>
            <person name="Vermerris W."/>
            <person name="Kresovich S."/>
        </authorList>
    </citation>
    <scope>NUCLEOTIDE SEQUENCE</scope>
</reference>
<gene>
    <name evidence="1" type="ORF">BDA96_02G240800</name>
</gene>
<reference evidence="1" key="2">
    <citation type="submission" date="2020-10" db="EMBL/GenBank/DDBJ databases">
        <authorList>
            <person name="Cooper E.A."/>
            <person name="Brenton Z.W."/>
            <person name="Flinn B.S."/>
            <person name="Jenkins J."/>
            <person name="Shu S."/>
            <person name="Flowers D."/>
            <person name="Luo F."/>
            <person name="Wang Y."/>
            <person name="Xia P."/>
            <person name="Barry K."/>
            <person name="Daum C."/>
            <person name="Lipzen A."/>
            <person name="Yoshinaga Y."/>
            <person name="Schmutz J."/>
            <person name="Saski C."/>
            <person name="Vermerris W."/>
            <person name="Kresovich S."/>
        </authorList>
    </citation>
    <scope>NUCLEOTIDE SEQUENCE</scope>
</reference>
<dbReference type="AlphaFoldDB" id="A0A921RQM7"/>
<evidence type="ECO:0000313" key="2">
    <source>
        <dbReference type="Proteomes" id="UP000807115"/>
    </source>
</evidence>
<organism evidence="1 2">
    <name type="scientific">Sorghum bicolor</name>
    <name type="common">Sorghum</name>
    <name type="synonym">Sorghum vulgare</name>
    <dbReference type="NCBI Taxonomy" id="4558"/>
    <lineage>
        <taxon>Eukaryota</taxon>
        <taxon>Viridiplantae</taxon>
        <taxon>Streptophyta</taxon>
        <taxon>Embryophyta</taxon>
        <taxon>Tracheophyta</taxon>
        <taxon>Spermatophyta</taxon>
        <taxon>Magnoliopsida</taxon>
        <taxon>Liliopsida</taxon>
        <taxon>Poales</taxon>
        <taxon>Poaceae</taxon>
        <taxon>PACMAD clade</taxon>
        <taxon>Panicoideae</taxon>
        <taxon>Andropogonodae</taxon>
        <taxon>Andropogoneae</taxon>
        <taxon>Sorghinae</taxon>
        <taxon>Sorghum</taxon>
    </lineage>
</organism>
<dbReference type="EMBL" id="CM027681">
    <property type="protein sequence ID" value="KAG0544040.1"/>
    <property type="molecule type" value="Genomic_DNA"/>
</dbReference>
<accession>A0A921RQM7</accession>
<dbReference type="Proteomes" id="UP000807115">
    <property type="component" value="Chromosome 2"/>
</dbReference>
<proteinExistence type="predicted"/>
<comment type="caution">
    <text evidence="1">The sequence shown here is derived from an EMBL/GenBank/DDBJ whole genome shotgun (WGS) entry which is preliminary data.</text>
</comment>
<evidence type="ECO:0000313" key="1">
    <source>
        <dbReference type="EMBL" id="KAG0544040.1"/>
    </source>
</evidence>
<protein>
    <submittedName>
        <fullName evidence="1">Uncharacterized protein</fullName>
    </submittedName>
</protein>